<feature type="domain" description="BEACH" evidence="8">
    <location>
        <begin position="1366"/>
        <end position="1658"/>
    </location>
</feature>
<evidence type="ECO:0000256" key="2">
    <source>
        <dbReference type="ARBA" id="ARBA00008498"/>
    </source>
</evidence>
<dbReference type="InterPro" id="IPR015943">
    <property type="entry name" value="WD40/YVTN_repeat-like_dom_sf"/>
</dbReference>
<dbReference type="GO" id="GO:0030099">
    <property type="term" value="P:myeloid cell differentiation"/>
    <property type="evidence" value="ECO:0007669"/>
    <property type="project" value="UniProtKB-ARBA"/>
</dbReference>
<name>A0A8C4Y365_9SAUR</name>
<dbReference type="Pfam" id="PF02138">
    <property type="entry name" value="Beach"/>
    <property type="match status" value="1"/>
</dbReference>
<dbReference type="InterPro" id="IPR046851">
    <property type="entry name" value="NBCH_WD40"/>
</dbReference>
<evidence type="ECO:0000313" key="11">
    <source>
        <dbReference type="Proteomes" id="UP000694390"/>
    </source>
</evidence>
<dbReference type="Gene3D" id="2.30.29.30">
    <property type="entry name" value="Pleckstrin-homology domain (PH domain)/Phosphotyrosine-binding domain (PTB)"/>
    <property type="match status" value="1"/>
</dbReference>
<dbReference type="PROSITE" id="PS50197">
    <property type="entry name" value="BEACH"/>
    <property type="match status" value="1"/>
</dbReference>
<dbReference type="InterPro" id="IPR023362">
    <property type="entry name" value="PH-BEACH_dom"/>
</dbReference>
<dbReference type="SUPFAM" id="SSF50978">
    <property type="entry name" value="WD40 repeat-like"/>
    <property type="match status" value="1"/>
</dbReference>
<dbReference type="InterPro" id="IPR036322">
    <property type="entry name" value="WD40_repeat_dom_sf"/>
</dbReference>
<evidence type="ECO:0000259" key="8">
    <source>
        <dbReference type="PROSITE" id="PS50197"/>
    </source>
</evidence>
<evidence type="ECO:0000313" key="10">
    <source>
        <dbReference type="Ensembl" id="ENSGEVP00005015361.1"/>
    </source>
</evidence>
<dbReference type="PROSITE" id="PS50082">
    <property type="entry name" value="WD_REPEATS_2"/>
    <property type="match status" value="1"/>
</dbReference>
<dbReference type="GeneTree" id="ENSGT00940000155041"/>
<dbReference type="SUPFAM" id="SSF81837">
    <property type="entry name" value="BEACH domain"/>
    <property type="match status" value="1"/>
</dbReference>
<accession>A0A8C4Y365</accession>
<dbReference type="GO" id="GO:0005783">
    <property type="term" value="C:endoplasmic reticulum"/>
    <property type="evidence" value="ECO:0007669"/>
    <property type="project" value="UniProtKB-SubCell"/>
</dbReference>
<dbReference type="Pfam" id="PF16057">
    <property type="entry name" value="DUF4800"/>
    <property type="match status" value="1"/>
</dbReference>
<dbReference type="InterPro" id="IPR001680">
    <property type="entry name" value="WD40_rpt"/>
</dbReference>
<keyword evidence="11" id="KW-1185">Reference proteome</keyword>
<dbReference type="CDD" id="cd01201">
    <property type="entry name" value="PH_BEACH"/>
    <property type="match status" value="1"/>
</dbReference>
<dbReference type="InterPro" id="IPR013320">
    <property type="entry name" value="ConA-like_dom_sf"/>
</dbReference>
<evidence type="ECO:0000256" key="6">
    <source>
        <dbReference type="ARBA" id="ARBA00068540"/>
    </source>
</evidence>
<dbReference type="Gene3D" id="2.60.120.200">
    <property type="match status" value="1"/>
</dbReference>
<keyword evidence="4" id="KW-0677">Repeat</keyword>
<dbReference type="InterPro" id="IPR050865">
    <property type="entry name" value="BEACH_Domain"/>
</dbReference>
<proteinExistence type="inferred from homology"/>
<comment type="subcellular location">
    <subcellularLocation>
        <location evidence="1">Endoplasmic reticulum</location>
    </subcellularLocation>
</comment>
<dbReference type="FunFam" id="1.10.1540.10:FF:000001">
    <property type="entry name" value="neurobeachin isoform X1"/>
    <property type="match status" value="1"/>
</dbReference>
<dbReference type="Pfam" id="PF14844">
    <property type="entry name" value="PH_BEACH"/>
    <property type="match status" value="1"/>
</dbReference>
<dbReference type="SUPFAM" id="SSF49899">
    <property type="entry name" value="Concanavalin A-like lectins/glucanases"/>
    <property type="match status" value="1"/>
</dbReference>
<evidence type="ECO:0000259" key="9">
    <source>
        <dbReference type="PROSITE" id="PS51783"/>
    </source>
</evidence>
<dbReference type="PANTHER" id="PTHR13743:SF115">
    <property type="entry name" value="NEUROBEACHIN-LIKE PROTEIN 1"/>
    <property type="match status" value="1"/>
</dbReference>
<dbReference type="SUPFAM" id="SSF50729">
    <property type="entry name" value="PH domain-like"/>
    <property type="match status" value="1"/>
</dbReference>
<dbReference type="SMART" id="SM00320">
    <property type="entry name" value="WD40"/>
    <property type="match status" value="3"/>
</dbReference>
<evidence type="ECO:0000256" key="3">
    <source>
        <dbReference type="ARBA" id="ARBA00022574"/>
    </source>
</evidence>
<feature type="repeat" description="WD" evidence="7">
    <location>
        <begin position="1862"/>
        <end position="1903"/>
    </location>
</feature>
<keyword evidence="3 7" id="KW-0853">WD repeat</keyword>
<dbReference type="SMART" id="SM01026">
    <property type="entry name" value="Beach"/>
    <property type="match status" value="1"/>
</dbReference>
<keyword evidence="5" id="KW-0256">Endoplasmic reticulum</keyword>
<reference evidence="10" key="3">
    <citation type="submission" date="2025-09" db="UniProtKB">
        <authorList>
            <consortium name="Ensembl"/>
        </authorList>
    </citation>
    <scope>IDENTIFICATION</scope>
</reference>
<comment type="similarity">
    <text evidence="2">Belongs to the WD repeat neurobeachin family.</text>
</comment>
<evidence type="ECO:0000256" key="7">
    <source>
        <dbReference type="PROSITE-ProRule" id="PRU00221"/>
    </source>
</evidence>
<dbReference type="Gene3D" id="2.130.10.10">
    <property type="entry name" value="YVTN repeat-like/Quinoprotein amine dehydrogenase"/>
    <property type="match status" value="1"/>
</dbReference>
<evidence type="ECO:0000256" key="5">
    <source>
        <dbReference type="ARBA" id="ARBA00022824"/>
    </source>
</evidence>
<reference evidence="10" key="2">
    <citation type="submission" date="2025-08" db="UniProtKB">
        <authorList>
            <consortium name="Ensembl"/>
        </authorList>
    </citation>
    <scope>IDENTIFICATION</scope>
</reference>
<dbReference type="GO" id="GO:0016020">
    <property type="term" value="C:membrane"/>
    <property type="evidence" value="ECO:0007669"/>
    <property type="project" value="TreeGrafter"/>
</dbReference>
<dbReference type="Pfam" id="PF20426">
    <property type="entry name" value="NBCH_WD40"/>
    <property type="match status" value="1"/>
</dbReference>
<gene>
    <name evidence="10" type="primary">NBEAL1</name>
</gene>
<reference evidence="10" key="1">
    <citation type="submission" date="2019-06" db="EMBL/GenBank/DDBJ databases">
        <title>G10K-VGP Goodes thornscrub tortoise genome, primary haplotype.</title>
        <authorList>
            <person name="Murphy B."/>
            <person name="Edwards T."/>
            <person name="Rhie A."/>
            <person name="Koren S."/>
            <person name="Phillippy A."/>
            <person name="Fedrigo O."/>
            <person name="Haase B."/>
            <person name="Mountcastle J."/>
            <person name="Lewin H."/>
            <person name="Damas J."/>
            <person name="Howe K."/>
            <person name="Formenti G."/>
            <person name="Myers G."/>
            <person name="Durbin R."/>
            <person name="Jarvis E.D."/>
        </authorList>
    </citation>
    <scope>NUCLEOTIDE SEQUENCE [LARGE SCALE GENOMIC DNA]</scope>
</reference>
<dbReference type="CDD" id="cd06071">
    <property type="entry name" value="Beach"/>
    <property type="match status" value="1"/>
</dbReference>
<sequence length="2042" mass="232230">MMMYSYSAKFCFSPVNIPFEAICIWKRLDTLRFKYSCFYCGFQRNALQAISPATMEVLMRVLADCDTWDDTDPEEVSRKAELTLKCLTEVVHILLTSSSDQRQVETSTILENYFKLLNSDHSALPNSRRSRQWENRFIALQIQMLNTITAMLDCTDRPVLQAIFLNSNCFEHLIRLLMLINFGFHPGRSANGTLQSRILFNMFVSNTCLCCFQVFQGQLDCLAVSTIQALTAVLHKSPAAKEVFKERIGYAHIYEVLKSLGQPSRELLEELMNMAAEGDHMSVGILGISNVQPLLLLIQWLPELESHDLQIFISNWLKRICCINRQSRATCVNANMGIRIIETLNFHSSLHRTCAENLIALQGSLGSQSMSSEELHRLIRLLRTNEPKQSHPYVIPVIRAILAMARKQGLDSAMQYFNLSPSMAGIAVPPIHKWPGSAFSFNAWLCLDQDQVTPDITSKGGGKRKQLYSFFTGSGMGFEAFITYSGTLVVAVCTKREYATVMLPEHCFCDSLWHNITIVHMPGKRPFGQSFVCIYVNGQQKISAPLRFPAMNEPFTSCCIGSAGQRTTTPPPSQIPDPPFSSPITPHRTSLGGILSPASWGGLLGKSELITKLISAGTQDSEWGCPTSLEGQLGSVIIFHEALQPSQVKALYLAGKWLLACRNPICLDLSTNLLHGRLTGNKVVNWDVKVPGSLMDVNVLMALQLLIEQVSVEKNVQLFIWNRGDFPFRIGHIQYLSTIIKDSRRLFRKKYGVQFLLDTLRIYYGYEVYLRGILDVLFSLLHTSPTRDQLFLLLFEPGNADSLYALLLNQRYSDRLRELVFKVIHLGSEEELIQLLTDVLLCVMWKGLERFDDAVWIERGQVFSALTKLGISNELLQPSDEIKLNLLEKMLEWTVTDNRDTKALPTHAENAFRLLLIVQDFLQAEGLVNSNLWTEKPHRGLVWFFSVQVCAMAAAKLNTLLQTKVIESQAEACYLLGKLEGILSRSIKEKTETYTFLIPLVRTLVSKVYQLLFMNLHLPSLPLTNGSPSFFEDFREYCSSDEWQVYIDKYIIPYMKQYEVNTFSDGHEHMALYWKDCYEALMVNMHKRDRERGESKLKFQECFVEPFNRKARQENLRYNSMLKQLNGQHTATLRQWRAAQLYLTCEQGPWAERKQNPIHWKLSNVENYSRMRLKLVQNYNFNSHQEASDLRDNLGMQQTQPSSESLLLEVVKQVKVSDMEDDILELPEEDATEEQGQKEKLVLSEECELITLIDVIPGRLEVTTQHICFYDGSIEKEEGEHQNIGFDFKWSLSQIREIHLRRYNLRRSALEIFLTDQTNYFLNFSKEVWNYQSCPGGLSAEGQILVRNKVYSQILSLRSPNIYGTRSPQELFKASGLMQKWVNREISNFDYLIQLNTMAGRTYNDLAQYPVFPWVLRDYTSEELDLNNPAVFRDLSKPIGVVNEKNAKAVQEKYENFEDPLGTIDKFHYGTHYSNAAGVMHYLIRVEPFTTLHIQLQSGRFDCADRQFHSIPAAWQALMDNPNDVKELIPEFFYFPEFLENQNKFNLGRLQISKEVVNDVVLPKWAKSPEDFICKHRKALESEYVSAHLHEWIDLIFGYKQRGPAAVEALNVFYYCTYEGAVDLDALTDEKERKALEGMINNFGQTPCQLLKEPHPARLSAEEVLQRQTKSDSSTLNLFQHLPELKSFFVEVGISDGVPIVKAVVPRNQSRSFMSQGSPEILVTSLNCIIGTHGWLPYDRNISNYFTFIRDPTVTNPKTQRSISGPFTPGLEITSKLFVVSHDAKLLFSGGHWDNSIRVTSLTKGKLIGQHVRHMDIVTCLAIDFCGIHLISGSRDTTCMIWQIVQQGGVPVGLAPKPLQILYGHTDEVSSVSISTELDMVVSGARDSTVIIHTIRKGQYMRTLRPPCESSLLLTVPNLAVSWEGHIVVHTSIEGKTTLKNALHLYSVNGKYLGSENLKEEVISRLSLISPLAMRLPIRCISVTKEYSHILVGLEDGKLIVVGVGKPAEMRSGQLSRKLWGSSKRLSQISSGETEYNTQDSK</sequence>
<organism evidence="10 11">
    <name type="scientific">Gopherus evgoodei</name>
    <name type="common">Goodes thornscrub tortoise</name>
    <dbReference type="NCBI Taxonomy" id="1825980"/>
    <lineage>
        <taxon>Eukaryota</taxon>
        <taxon>Metazoa</taxon>
        <taxon>Chordata</taxon>
        <taxon>Craniata</taxon>
        <taxon>Vertebrata</taxon>
        <taxon>Euteleostomi</taxon>
        <taxon>Archelosauria</taxon>
        <taxon>Testudinata</taxon>
        <taxon>Testudines</taxon>
        <taxon>Cryptodira</taxon>
        <taxon>Durocryptodira</taxon>
        <taxon>Testudinoidea</taxon>
        <taxon>Testudinidae</taxon>
        <taxon>Gopherus</taxon>
    </lineage>
</organism>
<dbReference type="InterPro" id="IPR011993">
    <property type="entry name" value="PH-like_dom_sf"/>
</dbReference>
<dbReference type="InterPro" id="IPR000409">
    <property type="entry name" value="BEACH_dom"/>
</dbReference>
<evidence type="ECO:0000256" key="1">
    <source>
        <dbReference type="ARBA" id="ARBA00004240"/>
    </source>
</evidence>
<dbReference type="Proteomes" id="UP000694390">
    <property type="component" value="Chromosome 11"/>
</dbReference>
<dbReference type="InterPro" id="IPR036372">
    <property type="entry name" value="BEACH_dom_sf"/>
</dbReference>
<dbReference type="OrthoDB" id="26681at2759"/>
<dbReference type="GO" id="GO:0008104">
    <property type="term" value="P:intracellular protein localization"/>
    <property type="evidence" value="ECO:0007669"/>
    <property type="project" value="TreeGrafter"/>
</dbReference>
<dbReference type="PANTHER" id="PTHR13743">
    <property type="entry name" value="BEIGE/BEACH-RELATED"/>
    <property type="match status" value="1"/>
</dbReference>
<evidence type="ECO:0000256" key="4">
    <source>
        <dbReference type="ARBA" id="ARBA00022737"/>
    </source>
</evidence>
<dbReference type="Gene3D" id="1.10.1540.10">
    <property type="entry name" value="BEACH domain"/>
    <property type="match status" value="1"/>
</dbReference>
<feature type="domain" description="BEACH-type PH" evidence="9">
    <location>
        <begin position="1236"/>
        <end position="1355"/>
    </location>
</feature>
<dbReference type="GO" id="GO:0019901">
    <property type="term" value="F:protein kinase binding"/>
    <property type="evidence" value="ECO:0007669"/>
    <property type="project" value="TreeGrafter"/>
</dbReference>
<dbReference type="GO" id="GO:0005829">
    <property type="term" value="C:cytosol"/>
    <property type="evidence" value="ECO:0007669"/>
    <property type="project" value="TreeGrafter"/>
</dbReference>
<protein>
    <recommendedName>
        <fullName evidence="6">Neurobeachin-like protein 2</fullName>
    </recommendedName>
</protein>
<dbReference type="Ensembl" id="ENSGEVT00005016140.1">
    <property type="protein sequence ID" value="ENSGEVP00005015361.1"/>
    <property type="gene ID" value="ENSGEVG00005007841.1"/>
</dbReference>
<dbReference type="PROSITE" id="PS51783">
    <property type="entry name" value="PH_BEACH"/>
    <property type="match status" value="1"/>
</dbReference>
<dbReference type="FunFam" id="2.130.10.10:FF:001375">
    <property type="entry name" value="Neurobeachin-like protein 2"/>
    <property type="match status" value="1"/>
</dbReference>